<dbReference type="Proteomes" id="UP000829420">
    <property type="component" value="Chromosome"/>
</dbReference>
<organism evidence="1 2">
    <name type="scientific">Moellerella wisconsensis</name>
    <dbReference type="NCBI Taxonomy" id="158849"/>
    <lineage>
        <taxon>Bacteria</taxon>
        <taxon>Pseudomonadati</taxon>
        <taxon>Pseudomonadota</taxon>
        <taxon>Gammaproteobacteria</taxon>
        <taxon>Enterobacterales</taxon>
        <taxon>Morganellaceae</taxon>
        <taxon>Moellerella</taxon>
    </lineage>
</organism>
<reference evidence="1" key="1">
    <citation type="submission" date="2022-03" db="EMBL/GenBank/DDBJ databases">
        <title>ESBL-producing Moellerella wisconsensis and Escherichia marmotae isolated from wild game meat.</title>
        <authorList>
            <person name="Biggel M."/>
        </authorList>
    </citation>
    <scope>NUCLEOTIDE SEQUENCE</scope>
    <source>
        <strain evidence="1">W1</strain>
    </source>
</reference>
<gene>
    <name evidence="1" type="ORF">MNY70_06975</name>
</gene>
<accession>A0ACD3YAJ8</accession>
<protein>
    <submittedName>
        <fullName evidence="1">AlpA family transcriptional regulator</fullName>
    </submittedName>
</protein>
<proteinExistence type="predicted"/>
<evidence type="ECO:0000313" key="1">
    <source>
        <dbReference type="EMBL" id="UNH40168.1"/>
    </source>
</evidence>
<dbReference type="EMBL" id="CP093255">
    <property type="protein sequence ID" value="UNH40168.1"/>
    <property type="molecule type" value="Genomic_DNA"/>
</dbReference>
<evidence type="ECO:0000313" key="2">
    <source>
        <dbReference type="Proteomes" id="UP000829420"/>
    </source>
</evidence>
<keyword evidence="2" id="KW-1185">Reference proteome</keyword>
<name>A0ACD3YAJ8_9GAMM</name>
<sequence length="87" mass="10151">MTIIENKYSLSSIDTRSVLGFYGYNTDRLVDEKERKIITGIARSTAFKLEKLGEFPARRKPCMGQKKCTWLLSELLYWVRNQPFANN</sequence>